<proteinExistence type="predicted"/>
<protein>
    <submittedName>
        <fullName evidence="1">Cyclase</fullName>
    </submittedName>
</protein>
<dbReference type="PANTHER" id="PTHR31118:SF32">
    <property type="entry name" value="KYNURENINE FORMAMIDASE"/>
    <property type="match status" value="1"/>
</dbReference>
<dbReference type="GeneID" id="35590756"/>
<dbReference type="AlphaFoldDB" id="A0A2I8VF77"/>
<evidence type="ECO:0000313" key="2">
    <source>
        <dbReference type="Proteomes" id="UP000236584"/>
    </source>
</evidence>
<dbReference type="SUPFAM" id="SSF102198">
    <property type="entry name" value="Putative cyclase"/>
    <property type="match status" value="1"/>
</dbReference>
<keyword evidence="2" id="KW-1185">Reference proteome</keyword>
<accession>A0A2I8VF77</accession>
<organism evidence="1 2">
    <name type="scientific">Salinigranum rubrum</name>
    <dbReference type="NCBI Taxonomy" id="755307"/>
    <lineage>
        <taxon>Archaea</taxon>
        <taxon>Methanobacteriati</taxon>
        <taxon>Methanobacteriota</taxon>
        <taxon>Stenosarchaea group</taxon>
        <taxon>Halobacteria</taxon>
        <taxon>Halobacteriales</taxon>
        <taxon>Haloferacaceae</taxon>
        <taxon>Salinigranum</taxon>
    </lineage>
</organism>
<dbReference type="KEGG" id="srub:C2R22_01665"/>
<dbReference type="GO" id="GO:0004061">
    <property type="term" value="F:arylformamidase activity"/>
    <property type="evidence" value="ECO:0007669"/>
    <property type="project" value="InterPro"/>
</dbReference>
<reference evidence="1 2" key="1">
    <citation type="submission" date="2018-01" db="EMBL/GenBank/DDBJ databases">
        <title>Complete genome sequence of Salinigranum rubrum GX10T, an extremely halophilic archaeon isolated from a marine solar saltern.</title>
        <authorList>
            <person name="Han S."/>
        </authorList>
    </citation>
    <scope>NUCLEOTIDE SEQUENCE [LARGE SCALE GENOMIC DNA]</scope>
    <source>
        <strain evidence="1 2">GX10</strain>
    </source>
</reference>
<dbReference type="EMBL" id="CP026309">
    <property type="protein sequence ID" value="AUV80524.1"/>
    <property type="molecule type" value="Genomic_DNA"/>
</dbReference>
<name>A0A2I8VF77_9EURY</name>
<dbReference type="PANTHER" id="PTHR31118">
    <property type="entry name" value="CYCLASE-LIKE PROTEIN 2"/>
    <property type="match status" value="1"/>
</dbReference>
<dbReference type="RefSeq" id="WP_103424032.1">
    <property type="nucleotide sequence ID" value="NZ_CP026309.1"/>
</dbReference>
<dbReference type="OrthoDB" id="9014at2157"/>
<dbReference type="InterPro" id="IPR037175">
    <property type="entry name" value="KFase_sf"/>
</dbReference>
<dbReference type="Proteomes" id="UP000236584">
    <property type="component" value="Chromosome"/>
</dbReference>
<sequence>MSLAEYVDLTHEFRDGMPGFRMRDEDGTEIEYTAEISPFLTHEETRPMYDGRASFEITEMTFQTAVGTYLDAPAHRFPGARDVADLTLDELVNDGVVVDVRGRDPYEAVDGSVLPDDADLAGAAVLFNFGWDTHWGTEAYREYPYVSEALVDRLVDAGVALVGVDTINADDDRNPARPTHTKLLDAGVPVVENLRGLDALHDRPFRFHAVPIRAVGAAAMPIRAYAELR</sequence>
<evidence type="ECO:0000313" key="1">
    <source>
        <dbReference type="EMBL" id="AUV80524.1"/>
    </source>
</evidence>
<dbReference type="GO" id="GO:0019441">
    <property type="term" value="P:L-tryptophan catabolic process to kynurenine"/>
    <property type="evidence" value="ECO:0007669"/>
    <property type="project" value="InterPro"/>
</dbReference>
<dbReference type="Gene3D" id="3.50.30.50">
    <property type="entry name" value="Putative cyclase"/>
    <property type="match status" value="1"/>
</dbReference>
<dbReference type="Pfam" id="PF04199">
    <property type="entry name" value="Cyclase"/>
    <property type="match status" value="1"/>
</dbReference>
<gene>
    <name evidence="1" type="ORF">C2R22_01665</name>
</gene>
<dbReference type="InterPro" id="IPR007325">
    <property type="entry name" value="KFase/CYL"/>
</dbReference>